<dbReference type="InterPro" id="IPR023352">
    <property type="entry name" value="MAPEG-like_dom_sf"/>
</dbReference>
<evidence type="ECO:0000256" key="2">
    <source>
        <dbReference type="ARBA" id="ARBA00022692"/>
    </source>
</evidence>
<keyword evidence="3 5" id="KW-1133">Transmembrane helix</keyword>
<keyword evidence="4 5" id="KW-0472">Membrane</keyword>
<dbReference type="AlphaFoldDB" id="A0A420E651"/>
<dbReference type="RefSeq" id="WP_120356621.1">
    <property type="nucleotide sequence ID" value="NZ_RAQO01000012.1"/>
</dbReference>
<dbReference type="Gene3D" id="1.20.120.550">
    <property type="entry name" value="Membrane associated eicosanoid/glutathione metabolism-like domain"/>
    <property type="match status" value="1"/>
</dbReference>
<dbReference type="PANTHER" id="PTHR35814:SF1">
    <property type="entry name" value="GLUTATHIONE S-TRANSFERASE-RELATED"/>
    <property type="match status" value="1"/>
</dbReference>
<feature type="transmembrane region" description="Helical" evidence="5">
    <location>
        <begin position="74"/>
        <end position="94"/>
    </location>
</feature>
<evidence type="ECO:0000256" key="4">
    <source>
        <dbReference type="ARBA" id="ARBA00023136"/>
    </source>
</evidence>
<dbReference type="SUPFAM" id="SSF161084">
    <property type="entry name" value="MAPEG domain-like"/>
    <property type="match status" value="1"/>
</dbReference>
<evidence type="ECO:0000256" key="5">
    <source>
        <dbReference type="SAM" id="Phobius"/>
    </source>
</evidence>
<organism evidence="6 7">
    <name type="scientific">Alginatibacterium sediminis</name>
    <dbReference type="NCBI Taxonomy" id="2164068"/>
    <lineage>
        <taxon>Bacteria</taxon>
        <taxon>Pseudomonadati</taxon>
        <taxon>Pseudomonadota</taxon>
        <taxon>Gammaproteobacteria</taxon>
        <taxon>Alteromonadales</taxon>
        <taxon>Alteromonadaceae</taxon>
        <taxon>Alginatibacterium</taxon>
    </lineage>
</organism>
<dbReference type="Pfam" id="PF01124">
    <property type="entry name" value="MAPEG"/>
    <property type="match status" value="1"/>
</dbReference>
<dbReference type="PANTHER" id="PTHR35814">
    <property type="match status" value="1"/>
</dbReference>
<protein>
    <submittedName>
        <fullName evidence="6">MAPEG family protein</fullName>
    </submittedName>
</protein>
<evidence type="ECO:0000256" key="1">
    <source>
        <dbReference type="ARBA" id="ARBA00004370"/>
    </source>
</evidence>
<evidence type="ECO:0000256" key="3">
    <source>
        <dbReference type="ARBA" id="ARBA00022989"/>
    </source>
</evidence>
<feature type="transmembrane region" description="Helical" evidence="5">
    <location>
        <begin position="106"/>
        <end position="130"/>
    </location>
</feature>
<dbReference type="EMBL" id="RAQO01000012">
    <property type="protein sequence ID" value="RKF13208.1"/>
    <property type="molecule type" value="Genomic_DNA"/>
</dbReference>
<reference evidence="6 7" key="1">
    <citation type="submission" date="2018-09" db="EMBL/GenBank/DDBJ databases">
        <authorList>
            <person name="Wang Z."/>
        </authorList>
    </citation>
    <scope>NUCLEOTIDE SEQUENCE [LARGE SCALE GENOMIC DNA]</scope>
    <source>
        <strain evidence="6 7">ALS 81</strain>
    </source>
</reference>
<name>A0A420E651_9ALTE</name>
<evidence type="ECO:0000313" key="6">
    <source>
        <dbReference type="EMBL" id="RKF13208.1"/>
    </source>
</evidence>
<comment type="subcellular location">
    <subcellularLocation>
        <location evidence="1">Membrane</location>
    </subcellularLocation>
</comment>
<accession>A0A420E651</accession>
<gene>
    <name evidence="6" type="ORF">DBZ36_19300</name>
</gene>
<keyword evidence="7" id="KW-1185">Reference proteome</keyword>
<dbReference type="InterPro" id="IPR001129">
    <property type="entry name" value="Membr-assoc_MAPEG"/>
</dbReference>
<evidence type="ECO:0000313" key="7">
    <source>
        <dbReference type="Proteomes" id="UP000286482"/>
    </source>
</evidence>
<dbReference type="GO" id="GO:0016020">
    <property type="term" value="C:membrane"/>
    <property type="evidence" value="ECO:0007669"/>
    <property type="project" value="UniProtKB-SubCell"/>
</dbReference>
<keyword evidence="2 5" id="KW-0812">Transmembrane</keyword>
<sequence>MLPISALFASLCALLLLGLSAAVVKERRALQLYKTKTSPDDLKHQQRVHANACEYMPISLILLAIAELNGAPELLVWGFGSLALISRLLHAWGYSRSRGLSFGRSWGMYTTFATIIGLAFTNIVLALASFA</sequence>
<comment type="caution">
    <text evidence="6">The sequence shown here is derived from an EMBL/GenBank/DDBJ whole genome shotgun (WGS) entry which is preliminary data.</text>
</comment>
<dbReference type="Proteomes" id="UP000286482">
    <property type="component" value="Unassembled WGS sequence"/>
</dbReference>
<proteinExistence type="predicted"/>
<dbReference type="OrthoDB" id="8537976at2"/>